<reference evidence="2" key="2">
    <citation type="submission" date="2010-05" db="EMBL/GenBank/DDBJ databases">
        <title>The Genome Sequence of Magnaporthe poae strain ATCC 64411.</title>
        <authorList>
            <consortium name="The Broad Institute Genome Sequencing Platform"/>
            <consortium name="Broad Institute Genome Sequencing Center for Infectious Disease"/>
            <person name="Ma L.-J."/>
            <person name="Dead R."/>
            <person name="Young S."/>
            <person name="Zeng Q."/>
            <person name="Koehrsen M."/>
            <person name="Alvarado L."/>
            <person name="Berlin A."/>
            <person name="Chapman S.B."/>
            <person name="Chen Z."/>
            <person name="Freedman E."/>
            <person name="Gellesch M."/>
            <person name="Goldberg J."/>
            <person name="Griggs A."/>
            <person name="Gujja S."/>
            <person name="Heilman E.R."/>
            <person name="Heiman D."/>
            <person name="Hepburn T."/>
            <person name="Howarth C."/>
            <person name="Jen D."/>
            <person name="Larson L."/>
            <person name="Mehta T."/>
            <person name="Neiman D."/>
            <person name="Pearson M."/>
            <person name="Roberts A."/>
            <person name="Saif S."/>
            <person name="Shea T."/>
            <person name="Shenoy N."/>
            <person name="Sisk P."/>
            <person name="Stolte C."/>
            <person name="Sykes S."/>
            <person name="Walk T."/>
            <person name="White J."/>
            <person name="Yandava C."/>
            <person name="Haas B."/>
            <person name="Nusbaum C."/>
            <person name="Birren B."/>
        </authorList>
    </citation>
    <scope>NUCLEOTIDE SEQUENCE</scope>
    <source>
        <strain evidence="2">ATCC 64411</strain>
    </source>
</reference>
<accession>A0A0C4E490</accession>
<feature type="compositionally biased region" description="Polar residues" evidence="1">
    <location>
        <begin position="155"/>
        <end position="167"/>
    </location>
</feature>
<dbReference type="PANTHER" id="PTHR37048">
    <property type="entry name" value="QUESTIONABLE PROTEIN"/>
    <property type="match status" value="1"/>
</dbReference>
<dbReference type="eggNOG" id="ENOG502RJII">
    <property type="taxonomic scope" value="Eukaryota"/>
</dbReference>
<name>A0A0C4E490_MAGP6</name>
<reference evidence="3" key="4">
    <citation type="journal article" date="2015" name="G3 (Bethesda)">
        <title>Genome sequences of three phytopathogenic species of the Magnaporthaceae family of fungi.</title>
        <authorList>
            <person name="Okagaki L.H."/>
            <person name="Nunes C.C."/>
            <person name="Sailsbery J."/>
            <person name="Clay B."/>
            <person name="Brown D."/>
            <person name="John T."/>
            <person name="Oh Y."/>
            <person name="Young N."/>
            <person name="Fitzgerald M."/>
            <person name="Haas B.J."/>
            <person name="Zeng Q."/>
            <person name="Young S."/>
            <person name="Adiconis X."/>
            <person name="Fan L."/>
            <person name="Levin J.Z."/>
            <person name="Mitchell T.K."/>
            <person name="Okubara P.A."/>
            <person name="Farman M.L."/>
            <person name="Kohn L.M."/>
            <person name="Birren B."/>
            <person name="Ma L.-J."/>
            <person name="Dean R.A."/>
        </authorList>
    </citation>
    <scope>NUCLEOTIDE SEQUENCE</scope>
    <source>
        <strain evidence="3">ATCC 64411 / 73-15</strain>
    </source>
</reference>
<feature type="region of interest" description="Disordered" evidence="1">
    <location>
        <begin position="199"/>
        <end position="233"/>
    </location>
</feature>
<sequence length="306" mass="33289">MSSHKRHQKPKSLGGLFMWLPPYHRIQDKEYPTKYGGEQLQKAAYNHPVVVVSSKEESDGAVVVLLACGGSGRLAKDSYVVTHPLVRAKFAILLEYDDVLGGTWAKRLDTKSYHQLQKFIQFIEPAAPAHAALSTPKAASSSARGQTPDRDKEGTSIQGIQEATGSRASRAGATKGLPLISSSQVIPARPRLIASAAAARKTTASLSPLRPDKHRSLPDSTTTTAASPGRCRGWTTQHHTPAVLMSMYPPYQPHPSLLAEAARRLPGPRDTRFRPYFQATALPVLGGTSMLKSFAGRWFPACSSWW</sequence>
<dbReference type="PANTHER" id="PTHR37048:SF2">
    <property type="entry name" value="QUESTIONABLE PROTEIN"/>
    <property type="match status" value="1"/>
</dbReference>
<evidence type="ECO:0000256" key="1">
    <source>
        <dbReference type="SAM" id="MobiDB-lite"/>
    </source>
</evidence>
<reference evidence="4" key="1">
    <citation type="submission" date="2010-05" db="EMBL/GenBank/DDBJ databases">
        <title>The genome sequence of Magnaporthe poae strain ATCC 64411.</title>
        <authorList>
            <person name="Ma L.-J."/>
            <person name="Dead R."/>
            <person name="Young S."/>
            <person name="Zeng Q."/>
            <person name="Koehrsen M."/>
            <person name="Alvarado L."/>
            <person name="Berlin A."/>
            <person name="Chapman S.B."/>
            <person name="Chen Z."/>
            <person name="Freedman E."/>
            <person name="Gellesch M."/>
            <person name="Goldberg J."/>
            <person name="Griggs A."/>
            <person name="Gujja S."/>
            <person name="Heilman E.R."/>
            <person name="Heiman D."/>
            <person name="Hepburn T."/>
            <person name="Howarth C."/>
            <person name="Jen D."/>
            <person name="Larson L."/>
            <person name="Mehta T."/>
            <person name="Neiman D."/>
            <person name="Pearson M."/>
            <person name="Roberts A."/>
            <person name="Saif S."/>
            <person name="Shea T."/>
            <person name="Shenoy N."/>
            <person name="Sisk P."/>
            <person name="Stolte C."/>
            <person name="Sykes S."/>
            <person name="Walk T."/>
            <person name="White J."/>
            <person name="Yandava C."/>
            <person name="Haas B."/>
            <person name="Nusbaum C."/>
            <person name="Birren B."/>
        </authorList>
    </citation>
    <scope>NUCLEOTIDE SEQUENCE [LARGE SCALE GENOMIC DNA]</scope>
    <source>
        <strain evidence="4">ATCC 64411 / 73-15</strain>
    </source>
</reference>
<feature type="region of interest" description="Disordered" evidence="1">
    <location>
        <begin position="131"/>
        <end position="173"/>
    </location>
</feature>
<evidence type="ECO:0000313" key="3">
    <source>
        <dbReference type="EnsemblFungi" id="MAPG_07281T0"/>
    </source>
</evidence>
<organism evidence="3 4">
    <name type="scientific">Magnaporthiopsis poae (strain ATCC 64411 / 73-15)</name>
    <name type="common">Kentucky bluegrass fungus</name>
    <name type="synonym">Magnaporthe poae</name>
    <dbReference type="NCBI Taxonomy" id="644358"/>
    <lineage>
        <taxon>Eukaryota</taxon>
        <taxon>Fungi</taxon>
        <taxon>Dikarya</taxon>
        <taxon>Ascomycota</taxon>
        <taxon>Pezizomycotina</taxon>
        <taxon>Sordariomycetes</taxon>
        <taxon>Sordariomycetidae</taxon>
        <taxon>Magnaporthales</taxon>
        <taxon>Magnaporthaceae</taxon>
        <taxon>Magnaporthiopsis</taxon>
    </lineage>
</organism>
<dbReference type="Proteomes" id="UP000011715">
    <property type="component" value="Unassembled WGS sequence"/>
</dbReference>
<dbReference type="STRING" id="644358.A0A0C4E490"/>
<gene>
    <name evidence="2" type="ORF">MAPG_07281</name>
</gene>
<protein>
    <submittedName>
        <fullName evidence="2 3">Uncharacterized protein</fullName>
    </submittedName>
</protein>
<proteinExistence type="predicted"/>
<reference evidence="3" key="5">
    <citation type="submission" date="2015-06" db="UniProtKB">
        <authorList>
            <consortium name="EnsemblFungi"/>
        </authorList>
    </citation>
    <scope>IDENTIFICATION</scope>
    <source>
        <strain evidence="3">ATCC 64411</strain>
    </source>
</reference>
<reference evidence="2" key="3">
    <citation type="submission" date="2011-03" db="EMBL/GenBank/DDBJ databases">
        <title>Annotation of Magnaporthe poae ATCC 64411.</title>
        <authorList>
            <person name="Ma L.-J."/>
            <person name="Dead R."/>
            <person name="Young S.K."/>
            <person name="Zeng Q."/>
            <person name="Gargeya S."/>
            <person name="Fitzgerald M."/>
            <person name="Haas B."/>
            <person name="Abouelleil A."/>
            <person name="Alvarado L."/>
            <person name="Arachchi H.M."/>
            <person name="Berlin A."/>
            <person name="Brown A."/>
            <person name="Chapman S.B."/>
            <person name="Chen Z."/>
            <person name="Dunbar C."/>
            <person name="Freedman E."/>
            <person name="Gearin G."/>
            <person name="Gellesch M."/>
            <person name="Goldberg J."/>
            <person name="Griggs A."/>
            <person name="Gujja S."/>
            <person name="Heiman D."/>
            <person name="Howarth C."/>
            <person name="Larson L."/>
            <person name="Lui A."/>
            <person name="MacDonald P.J.P."/>
            <person name="Mehta T."/>
            <person name="Montmayeur A."/>
            <person name="Murphy C."/>
            <person name="Neiman D."/>
            <person name="Pearson M."/>
            <person name="Priest M."/>
            <person name="Roberts A."/>
            <person name="Saif S."/>
            <person name="Shea T."/>
            <person name="Shenoy N."/>
            <person name="Sisk P."/>
            <person name="Stolte C."/>
            <person name="Sykes S."/>
            <person name="Yandava C."/>
            <person name="Wortman J."/>
            <person name="Nusbaum C."/>
            <person name="Birren B."/>
        </authorList>
    </citation>
    <scope>NUCLEOTIDE SEQUENCE</scope>
    <source>
        <strain evidence="2">ATCC 64411</strain>
    </source>
</reference>
<evidence type="ECO:0000313" key="2">
    <source>
        <dbReference type="EMBL" id="KLU88294.1"/>
    </source>
</evidence>
<dbReference type="EMBL" id="ADBL01001762">
    <property type="status" value="NOT_ANNOTATED_CDS"/>
    <property type="molecule type" value="Genomic_DNA"/>
</dbReference>
<evidence type="ECO:0000313" key="4">
    <source>
        <dbReference type="Proteomes" id="UP000011715"/>
    </source>
</evidence>
<dbReference type="EnsemblFungi" id="MAPG_07281T0">
    <property type="protein sequence ID" value="MAPG_07281T0"/>
    <property type="gene ID" value="MAPG_07281"/>
</dbReference>
<dbReference type="VEuPathDB" id="FungiDB:MAPG_07281"/>
<keyword evidence="4" id="KW-1185">Reference proteome</keyword>
<dbReference type="AlphaFoldDB" id="A0A0C4E490"/>
<dbReference type="OrthoDB" id="3537171at2759"/>
<dbReference type="EMBL" id="GL876971">
    <property type="protein sequence ID" value="KLU88294.1"/>
    <property type="molecule type" value="Genomic_DNA"/>
</dbReference>